<organism evidence="9">
    <name type="scientific">Diabrotica virgifera virgifera</name>
    <name type="common">western corn rootworm</name>
    <dbReference type="NCBI Taxonomy" id="50390"/>
    <lineage>
        <taxon>Eukaryota</taxon>
        <taxon>Metazoa</taxon>
        <taxon>Ecdysozoa</taxon>
        <taxon>Arthropoda</taxon>
        <taxon>Hexapoda</taxon>
        <taxon>Insecta</taxon>
        <taxon>Pterygota</taxon>
        <taxon>Neoptera</taxon>
        <taxon>Endopterygota</taxon>
        <taxon>Coleoptera</taxon>
        <taxon>Polyphaga</taxon>
        <taxon>Cucujiformia</taxon>
        <taxon>Chrysomeloidea</taxon>
        <taxon>Chrysomelidae</taxon>
        <taxon>Galerucinae</taxon>
        <taxon>Diabroticina</taxon>
        <taxon>Diabroticites</taxon>
        <taxon>Diabrotica</taxon>
    </lineage>
</organism>
<dbReference type="OrthoDB" id="10032790at2759"/>
<dbReference type="KEGG" id="dvv:114325242"/>
<dbReference type="PANTHER" id="PTHR13615">
    <property type="entry name" value="GLYCOSYLTRANSFERASE-LIKE 1"/>
    <property type="match status" value="1"/>
</dbReference>
<keyword evidence="2" id="KW-0328">Glycosyltransferase</keyword>
<reference evidence="9" key="1">
    <citation type="submission" date="2025-08" db="UniProtKB">
        <authorList>
            <consortium name="RefSeq"/>
        </authorList>
    </citation>
    <scope>IDENTIFICATION</scope>
    <source>
        <tissue evidence="9">Whole insect</tissue>
    </source>
</reference>
<evidence type="ECO:0000259" key="7">
    <source>
        <dbReference type="Pfam" id="PF00534"/>
    </source>
</evidence>
<dbReference type="EC" id="2.4.1.110" evidence="4"/>
<evidence type="ECO:0000259" key="8">
    <source>
        <dbReference type="Pfam" id="PF12038"/>
    </source>
</evidence>
<dbReference type="Pfam" id="PF00534">
    <property type="entry name" value="Glycos_transf_1"/>
    <property type="match status" value="1"/>
</dbReference>
<evidence type="ECO:0000256" key="2">
    <source>
        <dbReference type="ARBA" id="ARBA00022676"/>
    </source>
</evidence>
<dbReference type="Pfam" id="PF12038">
    <property type="entry name" value="QTMAN_N"/>
    <property type="match status" value="1"/>
</dbReference>
<feature type="domain" description="tRNA-queuosine alpha-mannosyltransferase N-terminal" evidence="8">
    <location>
        <begin position="5"/>
        <end position="174"/>
    </location>
</feature>
<evidence type="ECO:0000313" key="9">
    <source>
        <dbReference type="RefSeq" id="XP_028129044.1"/>
    </source>
</evidence>
<evidence type="ECO:0000256" key="1">
    <source>
        <dbReference type="ARBA" id="ARBA00009481"/>
    </source>
</evidence>
<proteinExistence type="inferred from homology"/>
<accession>A0A6P7F0F2</accession>
<evidence type="ECO:0000256" key="5">
    <source>
        <dbReference type="ARBA" id="ARBA00044539"/>
    </source>
</evidence>
<protein>
    <recommendedName>
        <fullName evidence="5">tRNA-queuosine alpha-mannosyltransferase</fullName>
        <ecNumber evidence="4">2.4.1.110</ecNumber>
    </recommendedName>
</protein>
<comment type="catalytic activity">
    <reaction evidence="6">
        <text>queuosine(34) in tRNA(Asp) + GDP-alpha-D-mannose = O-4''-alpha-D-mannosylqueuosine(34) in tRNA(Asp) + GDP + H(+)</text>
        <dbReference type="Rhea" id="RHEA:12885"/>
        <dbReference type="Rhea" id="RHEA-COMP:18572"/>
        <dbReference type="Rhea" id="RHEA-COMP:18581"/>
        <dbReference type="ChEBI" id="CHEBI:15378"/>
        <dbReference type="ChEBI" id="CHEBI:57527"/>
        <dbReference type="ChEBI" id="CHEBI:58189"/>
        <dbReference type="ChEBI" id="CHEBI:194431"/>
        <dbReference type="ChEBI" id="CHEBI:194442"/>
        <dbReference type="EC" id="2.4.1.110"/>
    </reaction>
    <physiologicalReaction direction="left-to-right" evidence="6">
        <dbReference type="Rhea" id="RHEA:12886"/>
    </physiologicalReaction>
</comment>
<gene>
    <name evidence="9" type="primary">LOC114325242</name>
</gene>
<dbReference type="CDD" id="cd01635">
    <property type="entry name" value="Glycosyltransferase_GTB-type"/>
    <property type="match status" value="1"/>
</dbReference>
<dbReference type="GO" id="GO:0016438">
    <property type="term" value="F:tRNA-queuosine(34) beta-mannosyltransferase activity"/>
    <property type="evidence" value="ECO:0007669"/>
    <property type="project" value="UniProtKB-EC"/>
</dbReference>
<keyword evidence="3" id="KW-0808">Transferase</keyword>
<dbReference type="RefSeq" id="XP_028129044.1">
    <property type="nucleotide sequence ID" value="XM_028273243.1"/>
</dbReference>
<evidence type="ECO:0000256" key="4">
    <source>
        <dbReference type="ARBA" id="ARBA00044517"/>
    </source>
</evidence>
<dbReference type="InterPro" id="IPR001296">
    <property type="entry name" value="Glyco_trans_1"/>
</dbReference>
<dbReference type="InterPro" id="IPR022701">
    <property type="entry name" value="QTMAN_N"/>
</dbReference>
<evidence type="ECO:0000256" key="6">
    <source>
        <dbReference type="ARBA" id="ARBA00048439"/>
    </source>
</evidence>
<sequence length="360" mass="41776">MNNTNIIIIEPFYGGSHKVLIDSITHSFQTENINYCLVTLPSKKWHWRARCGALQLYEKIPKITSQTTLFASSVLNLSELIGIRPDLSPLKKIIYFHENQLIYPVQEIKSRDVQYAYNQITTCLAADIVLFNSEFNMSSFLNNINRILKCLPDHRPKSIKDKIALKSRVLYFPISFPMRSIKEKSMVVLHIVWPHRWEFDKGPNDFFEVLFRLKLENISFQVSVLGEMYSEVPEIFEKAKQVLSENIVQFGYVDSKESYYDVLSSAHVAVSTAKHEFFGVSMLEATYCGCFPLVPNSLVYPEIYPQQCLYKNNEDLYKQLKKLCLDPSLSVKLRQDCEIDIEKYSDTRSIPKYLEIIKCS</sequence>
<comment type="similarity">
    <text evidence="1">Belongs to the glycosyltransferase group 1 family. Glycosyltransferase 4 subfamily.</text>
</comment>
<dbReference type="SUPFAM" id="SSF53756">
    <property type="entry name" value="UDP-Glycosyltransferase/glycogen phosphorylase"/>
    <property type="match status" value="1"/>
</dbReference>
<dbReference type="AlphaFoldDB" id="A0A6P7F0F2"/>
<dbReference type="InterPro" id="IPR051862">
    <property type="entry name" value="GT-like_domain_containing_1"/>
</dbReference>
<dbReference type="Gene3D" id="3.40.50.2000">
    <property type="entry name" value="Glycogen Phosphorylase B"/>
    <property type="match status" value="1"/>
</dbReference>
<name>A0A6P7F0F2_DIAVI</name>
<evidence type="ECO:0000256" key="3">
    <source>
        <dbReference type="ARBA" id="ARBA00022679"/>
    </source>
</evidence>
<dbReference type="FunCoup" id="A0A6P7F0F2">
    <property type="interactions" value="822"/>
</dbReference>
<dbReference type="PANTHER" id="PTHR13615:SF3">
    <property type="entry name" value="GLYCOSYLTRANSFERASE-LIKE DOMAIN-CONTAINING PROTEIN 1"/>
    <property type="match status" value="1"/>
</dbReference>
<feature type="domain" description="Glycosyl transferase family 1" evidence="7">
    <location>
        <begin position="194"/>
        <end position="334"/>
    </location>
</feature>
<dbReference type="InParanoid" id="A0A6P7F0F2"/>